<organism evidence="2 3">
    <name type="scientific">Favolaschia claudopus</name>
    <dbReference type="NCBI Taxonomy" id="2862362"/>
    <lineage>
        <taxon>Eukaryota</taxon>
        <taxon>Fungi</taxon>
        <taxon>Dikarya</taxon>
        <taxon>Basidiomycota</taxon>
        <taxon>Agaricomycotina</taxon>
        <taxon>Agaricomycetes</taxon>
        <taxon>Agaricomycetidae</taxon>
        <taxon>Agaricales</taxon>
        <taxon>Marasmiineae</taxon>
        <taxon>Mycenaceae</taxon>
        <taxon>Favolaschia</taxon>
    </lineage>
</organism>
<dbReference type="EMBL" id="JAWWNJ010000011">
    <property type="protein sequence ID" value="KAK7045138.1"/>
    <property type="molecule type" value="Genomic_DNA"/>
</dbReference>
<proteinExistence type="predicted"/>
<feature type="region of interest" description="Disordered" evidence="1">
    <location>
        <begin position="134"/>
        <end position="171"/>
    </location>
</feature>
<sequence>MTISSSPASPFTHAAVVVATRHRHGGPHPPHPSSLPAHPPSLLFPTTPHPLLQCTPSAKRPLRPPVAAALVRAPDVGTDARTTPTYKKNNLKGKKVRAASVSFPHATNDILPTPAHLLPSLHLTLPPLSPFGSTPTFSRQRRTHSPAFSPSRRLTSAFRQTPPSRPFLPTALLNTLSPDNLVSRRPTRNRAANLVLNWHPDDSRSGTTSEVRTPREVCEIDGRARSRREEAGSRNATIPSRLLPPHPSIPPFRLDTPLPPPPHHSLSSTRQERRHRRRSAHESPPPSSSSTTPPRALFFTPLTPPSLPPSFACVADADADILTPPYPPFRPLKPPFCLPNLPRPPHHSHPSIAVALFDTLTTDDADNVGLALRAPSDSKLPWKFI</sequence>
<dbReference type="AlphaFoldDB" id="A0AAW0D2U9"/>
<accession>A0AAW0D2U9</accession>
<feature type="region of interest" description="Disordered" evidence="1">
    <location>
        <begin position="197"/>
        <end position="301"/>
    </location>
</feature>
<dbReference type="Proteomes" id="UP001362999">
    <property type="component" value="Unassembled WGS sequence"/>
</dbReference>
<evidence type="ECO:0000313" key="3">
    <source>
        <dbReference type="Proteomes" id="UP001362999"/>
    </source>
</evidence>
<feature type="compositionally biased region" description="Low complexity" evidence="1">
    <location>
        <begin position="288"/>
        <end position="301"/>
    </location>
</feature>
<name>A0AAW0D2U9_9AGAR</name>
<evidence type="ECO:0000256" key="1">
    <source>
        <dbReference type="SAM" id="MobiDB-lite"/>
    </source>
</evidence>
<feature type="compositionally biased region" description="Polar residues" evidence="1">
    <location>
        <begin position="146"/>
        <end position="162"/>
    </location>
</feature>
<evidence type="ECO:0000313" key="2">
    <source>
        <dbReference type="EMBL" id="KAK7045138.1"/>
    </source>
</evidence>
<keyword evidence="3" id="KW-1185">Reference proteome</keyword>
<feature type="compositionally biased region" description="Basic and acidic residues" evidence="1">
    <location>
        <begin position="212"/>
        <end position="232"/>
    </location>
</feature>
<protein>
    <submittedName>
        <fullName evidence="2">Uncharacterized protein</fullName>
    </submittedName>
</protein>
<gene>
    <name evidence="2" type="ORF">R3P38DRAFT_3433874</name>
</gene>
<comment type="caution">
    <text evidence="2">The sequence shown here is derived from an EMBL/GenBank/DDBJ whole genome shotgun (WGS) entry which is preliminary data.</text>
</comment>
<reference evidence="2 3" key="1">
    <citation type="journal article" date="2024" name="J Genomics">
        <title>Draft genome sequencing and assembly of Favolaschia claudopus CIRM-BRFM 2984 isolated from oak limbs.</title>
        <authorList>
            <person name="Navarro D."/>
            <person name="Drula E."/>
            <person name="Chaduli D."/>
            <person name="Cazenave R."/>
            <person name="Ahrendt S."/>
            <person name="Wang J."/>
            <person name="Lipzen A."/>
            <person name="Daum C."/>
            <person name="Barry K."/>
            <person name="Grigoriev I.V."/>
            <person name="Favel A."/>
            <person name="Rosso M.N."/>
            <person name="Martin F."/>
        </authorList>
    </citation>
    <scope>NUCLEOTIDE SEQUENCE [LARGE SCALE GENOMIC DNA]</scope>
    <source>
        <strain evidence="2 3">CIRM-BRFM 2984</strain>
    </source>
</reference>